<dbReference type="PANTHER" id="PTHR10151:SF120">
    <property type="entry name" value="BIS(5'-ADENOSYL)-TRIPHOSPHATASE"/>
    <property type="match status" value="1"/>
</dbReference>
<keyword evidence="1" id="KW-0413">Isomerase</keyword>
<dbReference type="Pfam" id="PF01663">
    <property type="entry name" value="Phosphodiest"/>
    <property type="match status" value="1"/>
</dbReference>
<dbReference type="InterPro" id="IPR017850">
    <property type="entry name" value="Alkaline_phosphatase_core_sf"/>
</dbReference>
<comment type="caution">
    <text evidence="1">The sequence shown here is derived from an EMBL/GenBank/DDBJ whole genome shotgun (WGS) entry which is preliminary data.</text>
</comment>
<protein>
    <submittedName>
        <fullName evidence="1">2 3-bisphosphoglycerate-independent phosphoglycerate mutase</fullName>
        <ecNumber evidence="1">5.4.2.12</ecNumber>
    </submittedName>
</protein>
<dbReference type="CDD" id="cd00016">
    <property type="entry name" value="ALP_like"/>
    <property type="match status" value="1"/>
</dbReference>
<evidence type="ECO:0000313" key="1">
    <source>
        <dbReference type="EMBL" id="KAA6350829.1"/>
    </source>
</evidence>
<accession>A0A5J4SXA0</accession>
<dbReference type="EC" id="5.4.2.12" evidence="1"/>
<name>A0A5J4SXA0_9ZZZZ</name>
<dbReference type="SUPFAM" id="SSF53649">
    <property type="entry name" value="Alkaline phosphatase-like"/>
    <property type="match status" value="1"/>
</dbReference>
<reference evidence="1" key="1">
    <citation type="submission" date="2019-03" db="EMBL/GenBank/DDBJ databases">
        <title>Single cell metagenomics reveals metabolic interactions within the superorganism composed of flagellate Streblomastix strix and complex community of Bacteroidetes bacteria on its surface.</title>
        <authorList>
            <person name="Treitli S.C."/>
            <person name="Kolisko M."/>
            <person name="Husnik F."/>
            <person name="Keeling P."/>
            <person name="Hampl V."/>
        </authorList>
    </citation>
    <scope>NUCLEOTIDE SEQUENCE</scope>
    <source>
        <strain evidence="1">STM</strain>
    </source>
</reference>
<gene>
    <name evidence="1" type="ORF">EZS27_001817</name>
</gene>
<sequence length="310" mass="34610">MKITFKLLVVISFLLNGCMLNGCVSAEKPQTWIASHVIFIGLDGWGAYSIEKADMPCVKQLMYDGAYTLKKRSVLPSSSAVNWASMFMGAGPELHGYTKWNSQTPEIPSRQITAYGIFPSIFGLLRDAYPDAEIGYEYEWDGMQYVVEMPAMSFAKEVVNHEKDQDTTFVIACDYIRTSKPNLFALIIDQPDHVGHQTGHDTPEYYAVLSMLDNYVGQIIQATKDAGIYDDTIFILSSDHGGINKGHGGMTLREMETPFIVSGKNVKKGLCFEESMMQFDVAPTIAYIFGLTPPQVWTGRPMKQIFSITN</sequence>
<dbReference type="PANTHER" id="PTHR10151">
    <property type="entry name" value="ECTONUCLEOTIDE PYROPHOSPHATASE/PHOSPHODIESTERASE"/>
    <property type="match status" value="1"/>
</dbReference>
<organism evidence="1">
    <name type="scientific">termite gut metagenome</name>
    <dbReference type="NCBI Taxonomy" id="433724"/>
    <lineage>
        <taxon>unclassified sequences</taxon>
        <taxon>metagenomes</taxon>
        <taxon>organismal metagenomes</taxon>
    </lineage>
</organism>
<dbReference type="GO" id="GO:0004619">
    <property type="term" value="F:phosphoglycerate mutase activity"/>
    <property type="evidence" value="ECO:0007669"/>
    <property type="project" value="UniProtKB-EC"/>
</dbReference>
<dbReference type="GO" id="GO:0016787">
    <property type="term" value="F:hydrolase activity"/>
    <property type="evidence" value="ECO:0007669"/>
    <property type="project" value="UniProtKB-ARBA"/>
</dbReference>
<dbReference type="InterPro" id="IPR002591">
    <property type="entry name" value="Phosphodiest/P_Trfase"/>
</dbReference>
<dbReference type="AlphaFoldDB" id="A0A5J4SXA0"/>
<dbReference type="EMBL" id="SNRY01000022">
    <property type="protein sequence ID" value="KAA6350829.1"/>
    <property type="molecule type" value="Genomic_DNA"/>
</dbReference>
<proteinExistence type="predicted"/>
<dbReference type="Gene3D" id="3.40.720.10">
    <property type="entry name" value="Alkaline Phosphatase, subunit A"/>
    <property type="match status" value="2"/>
</dbReference>